<accession>A0A2P8CWA8</accession>
<evidence type="ECO:0000256" key="1">
    <source>
        <dbReference type="SAM" id="Phobius"/>
    </source>
</evidence>
<gene>
    <name evidence="2" type="ORF">B0I18_11262</name>
</gene>
<name>A0A2P8CWA8_9BACT</name>
<keyword evidence="3" id="KW-1185">Reference proteome</keyword>
<keyword evidence="1" id="KW-1133">Transmembrane helix</keyword>
<feature type="transmembrane region" description="Helical" evidence="1">
    <location>
        <begin position="13"/>
        <end position="33"/>
    </location>
</feature>
<dbReference type="OrthoDB" id="1493032at2"/>
<dbReference type="Proteomes" id="UP000240572">
    <property type="component" value="Unassembled WGS sequence"/>
</dbReference>
<sequence>MTVVQTILEILKYTIPAIVVLIAAAIIVNKFLVNETQRKRLSIFKENMDTTLRLRLQAYERLALYMERIHPRVLIPRLYETGMTVRDLQSAIVATVNGEFEHNLSQQIYVSAQVWKTVQGVKEQELAMVNQIASQLNAESPARELHQRMIDFILSNENNIPVEVALEVINSEAKLVLTQQG</sequence>
<comment type="caution">
    <text evidence="2">The sequence shown here is derived from an EMBL/GenBank/DDBJ whole genome shotgun (WGS) entry which is preliminary data.</text>
</comment>
<dbReference type="RefSeq" id="WP_106524915.1">
    <property type="nucleotide sequence ID" value="NZ_PYGD01000012.1"/>
</dbReference>
<dbReference type="Pfam" id="PF25589">
    <property type="entry name" value="DUF7935"/>
    <property type="match status" value="1"/>
</dbReference>
<protein>
    <submittedName>
        <fullName evidence="2">Uncharacterized protein</fullName>
    </submittedName>
</protein>
<evidence type="ECO:0000313" key="3">
    <source>
        <dbReference type="Proteomes" id="UP000240572"/>
    </source>
</evidence>
<dbReference type="EMBL" id="PYGD01000012">
    <property type="protein sequence ID" value="PSK89261.1"/>
    <property type="molecule type" value="Genomic_DNA"/>
</dbReference>
<keyword evidence="1" id="KW-0812">Transmembrane</keyword>
<dbReference type="InterPro" id="IPR057695">
    <property type="entry name" value="DUF7935"/>
</dbReference>
<dbReference type="AlphaFoldDB" id="A0A2P8CWA8"/>
<evidence type="ECO:0000313" key="2">
    <source>
        <dbReference type="EMBL" id="PSK89261.1"/>
    </source>
</evidence>
<keyword evidence="1" id="KW-0472">Membrane</keyword>
<reference evidence="2 3" key="1">
    <citation type="submission" date="2018-03" db="EMBL/GenBank/DDBJ databases">
        <title>Genomic Encyclopedia of Type Strains, Phase III (KMG-III): the genomes of soil and plant-associated and newly described type strains.</title>
        <authorList>
            <person name="Whitman W."/>
        </authorList>
    </citation>
    <scope>NUCLEOTIDE SEQUENCE [LARGE SCALE GENOMIC DNA]</scope>
    <source>
        <strain evidence="2 3">CGMCC 1.12700</strain>
    </source>
</reference>
<organism evidence="2 3">
    <name type="scientific">Taibaiella chishuiensis</name>
    <dbReference type="NCBI Taxonomy" id="1434707"/>
    <lineage>
        <taxon>Bacteria</taxon>
        <taxon>Pseudomonadati</taxon>
        <taxon>Bacteroidota</taxon>
        <taxon>Chitinophagia</taxon>
        <taxon>Chitinophagales</taxon>
        <taxon>Chitinophagaceae</taxon>
        <taxon>Taibaiella</taxon>
    </lineage>
</organism>
<proteinExistence type="predicted"/>